<evidence type="ECO:0000313" key="5">
    <source>
        <dbReference type="Proteomes" id="UP000642829"/>
    </source>
</evidence>
<dbReference type="PANTHER" id="PTHR42693:SF53">
    <property type="entry name" value="ENDO-4-O-SULFATASE"/>
    <property type="match status" value="1"/>
</dbReference>
<dbReference type="SUPFAM" id="SSF53649">
    <property type="entry name" value="Alkaline phosphatase-like"/>
    <property type="match status" value="1"/>
</dbReference>
<reference evidence="4" key="2">
    <citation type="submission" date="2020-09" db="EMBL/GenBank/DDBJ databases">
        <authorList>
            <person name="Sun Q."/>
            <person name="Kim S."/>
        </authorList>
    </citation>
    <scope>NUCLEOTIDE SEQUENCE</scope>
    <source>
        <strain evidence="4">KCTC 12870</strain>
    </source>
</reference>
<dbReference type="InterPro" id="IPR050738">
    <property type="entry name" value="Sulfatase"/>
</dbReference>
<evidence type="ECO:0000259" key="3">
    <source>
        <dbReference type="Pfam" id="PF00884"/>
    </source>
</evidence>
<evidence type="ECO:0000256" key="1">
    <source>
        <dbReference type="ARBA" id="ARBA00008779"/>
    </source>
</evidence>
<comment type="caution">
    <text evidence="4">The sequence shown here is derived from an EMBL/GenBank/DDBJ whole genome shotgun (WGS) entry which is preliminary data.</text>
</comment>
<dbReference type="GO" id="GO:0004065">
    <property type="term" value="F:arylsulfatase activity"/>
    <property type="evidence" value="ECO:0007669"/>
    <property type="project" value="TreeGrafter"/>
</dbReference>
<sequence>MKPNILWICTDEQRYDSLGCTGNPHAVTPHLDALAAEGAIYHRFITANPVCMPSRASFFTGQMPSRHGVVTNGVGLPNRDLVPASPTSRNMPQRESHANTLPELLAAAGYHTRSIGKLHLCPTRGAPELNHPENDWLWKEGKFDDWHGPYFGFEHVDLTLNHGERNIGGHYRKWLREVAPEVEALLNKRIENYPAPEIDTLYPGRIPEEYHHSTWVGQKTADFLSSDEAKEKPFFLWMSFPDPHQPFTPPASLAEEFSKHDYLVPTATVEDLADKPSAWPKESMPCIKNQPENIGTVRRYTDAQNHLIDRAVGQAIKALKANGLWENTIVIFTSDHGDYLGDYGRIRKNELPCNALNHVPCIVHDPLGKLPKTTDMAVSGVDMFPTICELAGVEITHSIDGQSLLQGDPDQRRALVQCMSEEFPPSFTIYDREYRLTWFPGQDEWECYAHQNDPYERKNIIAEFRLTERFKELREELMVRHLSALHPRIGRFSCW</sequence>
<dbReference type="Gene3D" id="3.40.720.10">
    <property type="entry name" value="Alkaline Phosphatase, subunit A"/>
    <property type="match status" value="1"/>
</dbReference>
<proteinExistence type="inferred from homology"/>
<dbReference type="AlphaFoldDB" id="A0A8J3GFA9"/>
<keyword evidence="2" id="KW-0378">Hydrolase</keyword>
<name>A0A8J3GFA9_9BACT</name>
<accession>A0A8J3GFA9</accession>
<feature type="domain" description="Sulfatase N-terminal" evidence="3">
    <location>
        <begin position="3"/>
        <end position="393"/>
    </location>
</feature>
<comment type="similarity">
    <text evidence="1">Belongs to the sulfatase family.</text>
</comment>
<dbReference type="EMBL" id="BMXG01000022">
    <property type="protein sequence ID" value="GHC09825.1"/>
    <property type="molecule type" value="Genomic_DNA"/>
</dbReference>
<dbReference type="InterPro" id="IPR017850">
    <property type="entry name" value="Alkaline_phosphatase_core_sf"/>
</dbReference>
<reference evidence="4" key="1">
    <citation type="journal article" date="2014" name="Int. J. Syst. Evol. Microbiol.">
        <title>Complete genome sequence of Corynebacterium casei LMG S-19264T (=DSM 44701T), isolated from a smear-ripened cheese.</title>
        <authorList>
            <consortium name="US DOE Joint Genome Institute (JGI-PGF)"/>
            <person name="Walter F."/>
            <person name="Albersmeier A."/>
            <person name="Kalinowski J."/>
            <person name="Ruckert C."/>
        </authorList>
    </citation>
    <scope>NUCLEOTIDE SEQUENCE</scope>
    <source>
        <strain evidence="4">KCTC 12870</strain>
    </source>
</reference>
<dbReference type="PANTHER" id="PTHR42693">
    <property type="entry name" value="ARYLSULFATASE FAMILY MEMBER"/>
    <property type="match status" value="1"/>
</dbReference>
<evidence type="ECO:0000313" key="4">
    <source>
        <dbReference type="EMBL" id="GHC09825.1"/>
    </source>
</evidence>
<organism evidence="4 5">
    <name type="scientific">Cerasicoccus arenae</name>
    <dbReference type="NCBI Taxonomy" id="424488"/>
    <lineage>
        <taxon>Bacteria</taxon>
        <taxon>Pseudomonadati</taxon>
        <taxon>Verrucomicrobiota</taxon>
        <taxon>Opitutia</taxon>
        <taxon>Puniceicoccales</taxon>
        <taxon>Cerasicoccaceae</taxon>
        <taxon>Cerasicoccus</taxon>
    </lineage>
</organism>
<dbReference type="Proteomes" id="UP000642829">
    <property type="component" value="Unassembled WGS sequence"/>
</dbReference>
<protein>
    <submittedName>
        <fullName evidence="4">Sulfatase</fullName>
    </submittedName>
</protein>
<dbReference type="InterPro" id="IPR000917">
    <property type="entry name" value="Sulfatase_N"/>
</dbReference>
<gene>
    <name evidence="4" type="ORF">GCM10007047_28920</name>
</gene>
<keyword evidence="5" id="KW-1185">Reference proteome</keyword>
<dbReference type="RefSeq" id="WP_189516509.1">
    <property type="nucleotide sequence ID" value="NZ_BMXG01000022.1"/>
</dbReference>
<evidence type="ECO:0000256" key="2">
    <source>
        <dbReference type="ARBA" id="ARBA00022801"/>
    </source>
</evidence>
<dbReference type="Pfam" id="PF00884">
    <property type="entry name" value="Sulfatase"/>
    <property type="match status" value="1"/>
</dbReference>